<accession>A0AAW0I2I4</accession>
<dbReference type="Proteomes" id="UP001488838">
    <property type="component" value="Unassembled WGS sequence"/>
</dbReference>
<dbReference type="PANTHER" id="PTHR33331">
    <property type="entry name" value="COILED-COIL DOMAIN-CONTAINING PROTEIN 162"/>
    <property type="match status" value="1"/>
</dbReference>
<sequence>MFPWRAFLEDGGPFPAMSSVPNTLEYDMQMCLCRLSDRDRQVAHGELVGVQVLMEDVLLGSYHVTTEGSPGWQATLDNAQVTTEGSPE</sequence>
<protein>
    <submittedName>
        <fullName evidence="1">Uncharacterized protein</fullName>
    </submittedName>
</protein>
<comment type="caution">
    <text evidence="1">The sequence shown here is derived from an EMBL/GenBank/DDBJ whole genome shotgun (WGS) entry which is preliminary data.</text>
</comment>
<gene>
    <name evidence="1" type="ORF">U0070_003161</name>
</gene>
<dbReference type="PANTHER" id="PTHR33331:SF13">
    <property type="entry name" value="COILED-COIL DOMAIN CONTAINING 162"/>
    <property type="match status" value="1"/>
</dbReference>
<dbReference type="EMBL" id="JBBHLL010000237">
    <property type="protein sequence ID" value="KAK7808524.1"/>
    <property type="molecule type" value="Genomic_DNA"/>
</dbReference>
<evidence type="ECO:0000313" key="1">
    <source>
        <dbReference type="EMBL" id="KAK7808524.1"/>
    </source>
</evidence>
<organism evidence="1 2">
    <name type="scientific">Myodes glareolus</name>
    <name type="common">Bank vole</name>
    <name type="synonym">Clethrionomys glareolus</name>
    <dbReference type="NCBI Taxonomy" id="447135"/>
    <lineage>
        <taxon>Eukaryota</taxon>
        <taxon>Metazoa</taxon>
        <taxon>Chordata</taxon>
        <taxon>Craniata</taxon>
        <taxon>Vertebrata</taxon>
        <taxon>Euteleostomi</taxon>
        <taxon>Mammalia</taxon>
        <taxon>Eutheria</taxon>
        <taxon>Euarchontoglires</taxon>
        <taxon>Glires</taxon>
        <taxon>Rodentia</taxon>
        <taxon>Myomorpha</taxon>
        <taxon>Muroidea</taxon>
        <taxon>Cricetidae</taxon>
        <taxon>Arvicolinae</taxon>
        <taxon>Myodes</taxon>
    </lineage>
</organism>
<evidence type="ECO:0000313" key="2">
    <source>
        <dbReference type="Proteomes" id="UP001488838"/>
    </source>
</evidence>
<dbReference type="InterPro" id="IPR040401">
    <property type="entry name" value="CCDC162"/>
</dbReference>
<reference evidence="1 2" key="1">
    <citation type="journal article" date="2023" name="bioRxiv">
        <title>Conserved and derived expression patterns and positive selection on dental genes reveal complex evolutionary context of ever-growing rodent molars.</title>
        <authorList>
            <person name="Calamari Z.T."/>
            <person name="Song A."/>
            <person name="Cohen E."/>
            <person name="Akter M."/>
            <person name="Roy R.D."/>
            <person name="Hallikas O."/>
            <person name="Christensen M.M."/>
            <person name="Li P."/>
            <person name="Marangoni P."/>
            <person name="Jernvall J."/>
            <person name="Klein O.D."/>
        </authorList>
    </citation>
    <scope>NUCLEOTIDE SEQUENCE [LARGE SCALE GENOMIC DNA]</scope>
    <source>
        <strain evidence="1">V071</strain>
    </source>
</reference>
<keyword evidence="2" id="KW-1185">Reference proteome</keyword>
<name>A0AAW0I2I4_MYOGA</name>
<dbReference type="AlphaFoldDB" id="A0AAW0I2I4"/>
<proteinExistence type="predicted"/>